<keyword evidence="4" id="KW-0121">Carboxypeptidase</keyword>
<dbReference type="GO" id="GO:0008955">
    <property type="term" value="F:peptidoglycan glycosyltransferase activity"/>
    <property type="evidence" value="ECO:0007669"/>
    <property type="project" value="UniProtKB-EC"/>
</dbReference>
<dbReference type="RefSeq" id="WP_057861443.1">
    <property type="nucleotide sequence ID" value="NZ_LLYB01000103.1"/>
</dbReference>
<organism evidence="16 17">
    <name type="scientific">Bradyrhizobium lablabi</name>
    <dbReference type="NCBI Taxonomy" id="722472"/>
    <lineage>
        <taxon>Bacteria</taxon>
        <taxon>Pseudomonadati</taxon>
        <taxon>Pseudomonadota</taxon>
        <taxon>Alphaproteobacteria</taxon>
        <taxon>Hyphomicrobiales</taxon>
        <taxon>Nitrobacteraceae</taxon>
        <taxon>Bradyrhizobium</taxon>
    </lineage>
</organism>
<evidence type="ECO:0000256" key="6">
    <source>
        <dbReference type="ARBA" id="ARBA00022676"/>
    </source>
</evidence>
<evidence type="ECO:0000313" key="17">
    <source>
        <dbReference type="Proteomes" id="UP000051660"/>
    </source>
</evidence>
<dbReference type="Gene3D" id="3.40.710.10">
    <property type="entry name" value="DD-peptidase/beta-lactamase superfamily"/>
    <property type="match status" value="1"/>
</dbReference>
<dbReference type="GO" id="GO:0009252">
    <property type="term" value="P:peptidoglycan biosynthetic process"/>
    <property type="evidence" value="ECO:0007669"/>
    <property type="project" value="UniProtKB-UniPathway"/>
</dbReference>
<dbReference type="SUPFAM" id="SSF56601">
    <property type="entry name" value="beta-lactamase/transpeptidase-like"/>
    <property type="match status" value="1"/>
</dbReference>
<keyword evidence="9" id="KW-0511">Multifunctional enzyme</keyword>
<dbReference type="GO" id="GO:0030288">
    <property type="term" value="C:outer membrane-bounded periplasmic space"/>
    <property type="evidence" value="ECO:0007669"/>
    <property type="project" value="TreeGrafter"/>
</dbReference>
<dbReference type="InterPro" id="IPR001264">
    <property type="entry name" value="Glyco_trans_51"/>
</dbReference>
<dbReference type="InterPro" id="IPR009647">
    <property type="entry name" value="PBP_C"/>
</dbReference>
<keyword evidence="12" id="KW-1133">Transmembrane helix</keyword>
<evidence type="ECO:0000256" key="9">
    <source>
        <dbReference type="ARBA" id="ARBA00023268"/>
    </source>
</evidence>
<evidence type="ECO:0000256" key="5">
    <source>
        <dbReference type="ARBA" id="ARBA00022670"/>
    </source>
</evidence>
<keyword evidence="12" id="KW-0472">Membrane</keyword>
<keyword evidence="7" id="KW-0808">Transferase</keyword>
<accession>A0A0R3ME38</accession>
<dbReference type="Pfam" id="PF06832">
    <property type="entry name" value="BiPBP_C"/>
    <property type="match status" value="1"/>
</dbReference>
<evidence type="ECO:0000256" key="7">
    <source>
        <dbReference type="ARBA" id="ARBA00022679"/>
    </source>
</evidence>
<proteinExistence type="inferred from homology"/>
<evidence type="ECO:0000259" key="14">
    <source>
        <dbReference type="Pfam" id="PF00912"/>
    </source>
</evidence>
<dbReference type="GO" id="GO:0008658">
    <property type="term" value="F:penicillin binding"/>
    <property type="evidence" value="ECO:0007669"/>
    <property type="project" value="InterPro"/>
</dbReference>
<evidence type="ECO:0000256" key="2">
    <source>
        <dbReference type="ARBA" id="ARBA00007090"/>
    </source>
</evidence>
<comment type="catalytic activity">
    <reaction evidence="11">
        <text>[GlcNAc-(1-&gt;4)-Mur2Ac(oyl-L-Ala-gamma-D-Glu-L-Lys-D-Ala-D-Ala)](n)-di-trans,octa-cis-undecaprenyl diphosphate + beta-D-GlcNAc-(1-&gt;4)-Mur2Ac(oyl-L-Ala-gamma-D-Glu-L-Lys-D-Ala-D-Ala)-di-trans,octa-cis-undecaprenyl diphosphate = [GlcNAc-(1-&gt;4)-Mur2Ac(oyl-L-Ala-gamma-D-Glu-L-Lys-D-Ala-D-Ala)](n+1)-di-trans,octa-cis-undecaprenyl diphosphate + di-trans,octa-cis-undecaprenyl diphosphate + H(+)</text>
        <dbReference type="Rhea" id="RHEA:23708"/>
        <dbReference type="Rhea" id="RHEA-COMP:9602"/>
        <dbReference type="Rhea" id="RHEA-COMP:9603"/>
        <dbReference type="ChEBI" id="CHEBI:15378"/>
        <dbReference type="ChEBI" id="CHEBI:58405"/>
        <dbReference type="ChEBI" id="CHEBI:60033"/>
        <dbReference type="ChEBI" id="CHEBI:78435"/>
        <dbReference type="EC" id="2.4.99.28"/>
    </reaction>
</comment>
<evidence type="ECO:0000259" key="13">
    <source>
        <dbReference type="Pfam" id="PF00905"/>
    </source>
</evidence>
<keyword evidence="5" id="KW-0645">Protease</keyword>
<comment type="pathway">
    <text evidence="1">Cell wall biogenesis; peptidoglycan biosynthesis.</text>
</comment>
<comment type="similarity">
    <text evidence="3">In the N-terminal section; belongs to the glycosyltransferase 51 family.</text>
</comment>
<dbReference type="InterPro" id="IPR023346">
    <property type="entry name" value="Lysozyme-like_dom_sf"/>
</dbReference>
<keyword evidence="8" id="KW-0378">Hydrolase</keyword>
<feature type="domain" description="Glycosyl transferase family 51" evidence="14">
    <location>
        <begin position="69"/>
        <end position="236"/>
    </location>
</feature>
<evidence type="ECO:0000256" key="3">
    <source>
        <dbReference type="ARBA" id="ARBA00007739"/>
    </source>
</evidence>
<evidence type="ECO:0000256" key="4">
    <source>
        <dbReference type="ARBA" id="ARBA00022645"/>
    </source>
</evidence>
<reference evidence="16 17" key="1">
    <citation type="submission" date="2014-03" db="EMBL/GenBank/DDBJ databases">
        <title>Bradyrhizobium valentinum sp. nov., isolated from effective nodules of Lupinus mariae-josephae, a lupine endemic of basic-lime soils in Eastern Spain.</title>
        <authorList>
            <person name="Duran D."/>
            <person name="Rey L."/>
            <person name="Navarro A."/>
            <person name="Busquets A."/>
            <person name="Imperial J."/>
            <person name="Ruiz-Argueso T."/>
        </authorList>
    </citation>
    <scope>NUCLEOTIDE SEQUENCE [LARGE SCALE GENOMIC DNA]</scope>
    <source>
        <strain evidence="16 17">CCBAU 23086</strain>
    </source>
</reference>
<dbReference type="SUPFAM" id="SSF53955">
    <property type="entry name" value="Lysozyme-like"/>
    <property type="match status" value="1"/>
</dbReference>
<dbReference type="GO" id="GO:0004180">
    <property type="term" value="F:carboxypeptidase activity"/>
    <property type="evidence" value="ECO:0007669"/>
    <property type="project" value="UniProtKB-KW"/>
</dbReference>
<evidence type="ECO:0000256" key="12">
    <source>
        <dbReference type="SAM" id="Phobius"/>
    </source>
</evidence>
<evidence type="ECO:0000256" key="1">
    <source>
        <dbReference type="ARBA" id="ARBA00004752"/>
    </source>
</evidence>
<comment type="caution">
    <text evidence="16">The sequence shown here is derived from an EMBL/GenBank/DDBJ whole genome shotgun (WGS) entry which is preliminary data.</text>
</comment>
<dbReference type="Pfam" id="PF00905">
    <property type="entry name" value="Transpeptidase"/>
    <property type="match status" value="1"/>
</dbReference>
<dbReference type="EC" id="2.4.99.28" evidence="10"/>
<keyword evidence="12" id="KW-0812">Transmembrane</keyword>
<dbReference type="PANTHER" id="PTHR32282">
    <property type="entry name" value="BINDING PROTEIN TRANSPEPTIDASE, PUTATIVE-RELATED"/>
    <property type="match status" value="1"/>
</dbReference>
<dbReference type="UniPathway" id="UPA00219"/>
<dbReference type="NCBIfam" id="TIGR02073">
    <property type="entry name" value="PBP_1c"/>
    <property type="match status" value="1"/>
</dbReference>
<dbReference type="InterPro" id="IPR012338">
    <property type="entry name" value="Beta-lactam/transpept-like"/>
</dbReference>
<dbReference type="Gene3D" id="1.10.3810.10">
    <property type="entry name" value="Biosynthetic peptidoglycan transglycosylase-like"/>
    <property type="match status" value="1"/>
</dbReference>
<evidence type="ECO:0000256" key="10">
    <source>
        <dbReference type="ARBA" id="ARBA00044770"/>
    </source>
</evidence>
<dbReference type="InterPro" id="IPR001460">
    <property type="entry name" value="PCN-bd_Tpept"/>
</dbReference>
<name>A0A0R3ME38_9BRAD</name>
<dbReference type="AlphaFoldDB" id="A0A0R3ME38"/>
<keyword evidence="6" id="KW-0328">Glycosyltransferase</keyword>
<sequence>MPGHGGGIGRRRFFRIAVAVAFVLIVSTTAFTAWVVSLGPLPLGEARKVSATIVDRNGKLLRAYAMADGRWRLPVDARTAVDPGYLKLLLAYEDRRFWSHGGVDPLALGRAALQFGTRGHIVSGGSTITMQLARLMEPRHERSIYAKLRQMVRAVQLERQLSKDEILDLYLALAPFGGNLEGIRAASIGYFGKEPKRLSLAEAALLVALPQSPERRRLDRHPEAAHAARDRVLARMVEDGVVSKEDAAQAKAVTVPRLRKPMPILAPHSSDAAMATVKDTPLVKLTLDAGLQKTLEALARDRAVAQGPNISVAIIAVDNESGDVLARVGSADYFDERRAGQVDMTRAVRSPGSTLKPFIYGLAFEDGFVHPESLIDDRPIRFGSYAPENFDMTFQGTVPVRKALQLSLNVPAIALLDRVGSSRLSSRLKQAGGNLVLPKDEAPGLAMGLGGVGVTLQDLAQLYAGLARLGAAKPLREIMLANDDREPMRLMDQAAAWQVGNVLLGTPPPENGVHNRIAFKTGTSYGYRDAWSVGFDGRITIGVWVGRPDGAPVPGLVGRTAAAPILFDAFARTGKIPAALPRAPKGVLIAGNAKLPLPLKRFRPVGELIRTGSEQAPRIQFPLNGSRIDIDRSDDRQAAAMPVKVAGGVLPLTVMLNGASVGEIDSRRQRLVDPPGPGFARLTVIDATGAADTVVIRVQ</sequence>
<protein>
    <recommendedName>
        <fullName evidence="10">peptidoglycan glycosyltransferase</fullName>
        <ecNumber evidence="10">2.4.99.28</ecNumber>
    </recommendedName>
</protein>
<feature type="domain" description="Penicillin-binding C-terminal" evidence="15">
    <location>
        <begin position="610"/>
        <end position="696"/>
    </location>
</feature>
<dbReference type="Pfam" id="PF00912">
    <property type="entry name" value="Transgly"/>
    <property type="match status" value="1"/>
</dbReference>
<evidence type="ECO:0000256" key="11">
    <source>
        <dbReference type="ARBA" id="ARBA00049902"/>
    </source>
</evidence>
<dbReference type="FunFam" id="3.40.710.10:FF:000021">
    <property type="entry name" value="Penicillin-binding protein 1C"/>
    <property type="match status" value="1"/>
</dbReference>
<evidence type="ECO:0000259" key="15">
    <source>
        <dbReference type="Pfam" id="PF06832"/>
    </source>
</evidence>
<evidence type="ECO:0000313" key="16">
    <source>
        <dbReference type="EMBL" id="KRR18536.1"/>
    </source>
</evidence>
<dbReference type="Proteomes" id="UP000051660">
    <property type="component" value="Unassembled WGS sequence"/>
</dbReference>
<dbReference type="InterPro" id="IPR050396">
    <property type="entry name" value="Glycosyltr_51/Transpeptidase"/>
</dbReference>
<feature type="transmembrane region" description="Helical" evidence="12">
    <location>
        <begin position="12"/>
        <end position="36"/>
    </location>
</feature>
<dbReference type="InterPro" id="IPR036950">
    <property type="entry name" value="PBP_transglycosylase"/>
</dbReference>
<comment type="similarity">
    <text evidence="2">In the C-terminal section; belongs to the transpeptidase family.</text>
</comment>
<dbReference type="InterPro" id="IPR011815">
    <property type="entry name" value="PBP_1c"/>
</dbReference>
<dbReference type="STRING" id="722472.SAMN05444321_6150"/>
<gene>
    <name evidence="16" type="ORF">CQ14_24355</name>
</gene>
<dbReference type="PANTHER" id="PTHR32282:SF15">
    <property type="entry name" value="PENICILLIN-BINDING PROTEIN 1C"/>
    <property type="match status" value="1"/>
</dbReference>
<dbReference type="EMBL" id="LLYB01000103">
    <property type="protein sequence ID" value="KRR18536.1"/>
    <property type="molecule type" value="Genomic_DNA"/>
</dbReference>
<dbReference type="GO" id="GO:0006508">
    <property type="term" value="P:proteolysis"/>
    <property type="evidence" value="ECO:0007669"/>
    <property type="project" value="UniProtKB-KW"/>
</dbReference>
<evidence type="ECO:0000256" key="8">
    <source>
        <dbReference type="ARBA" id="ARBA00022801"/>
    </source>
</evidence>
<feature type="domain" description="Penicillin-binding protein transpeptidase" evidence="13">
    <location>
        <begin position="313"/>
        <end position="527"/>
    </location>
</feature>